<dbReference type="Gene3D" id="2.40.128.130">
    <property type="entry name" value="Autotransporter beta-domain"/>
    <property type="match status" value="1"/>
</dbReference>
<sequence length="505" mass="55008">EPGETEPGETEPGETEPEETEPGETEPGETEPEETEEKSFLDDLADKLLDEAKDTIKEEAEEAAEKKVFDKAAKKASTKLAKVAFKTAAKLVPFVGPAITAYDTYTTIKEGYILYKEYKDNTSYNYDYDYDSNPQLNSLVMALYHNRDALQNGSLSWDQALSGQQFTIPLRLSQTSPPASASASDPAPFNALLKGNVDFSRFNDSSTDFHFDGSTTSYQLGLEFLPNPDLPLVAGLQLALTRSHSDFEDREINTEGTYDLQLFTLHPSIIWDVTDRFTLWSSVGYGRGETELTIDGIDDARFDFVEGSSRTTSGDFFSVAAGTSLQVWESNASSLHLKLDGSTATFLDTEVQQGRLAAQLSRDIALTAGSLSSAADLALVLSNSDTSAMELSGGLDWRSSQGRWSGSTSARMLLFGDDRSEWGISGGLSLLPGQRGEGLSLSLQPSFGQSGANKLHPFQDSFSFDPDDLALDSEPLTASFQAEVAYGFLHHHALLTPYSQLNLAE</sequence>
<dbReference type="Proteomes" id="UP000035054">
    <property type="component" value="Unassembled WGS sequence"/>
</dbReference>
<protein>
    <recommendedName>
        <fullName evidence="4">Autotransporter domain-containing protein</fullName>
    </recommendedName>
</protein>
<gene>
    <name evidence="2" type="ORF">TH68_07880</name>
</gene>
<evidence type="ECO:0008006" key="4">
    <source>
        <dbReference type="Google" id="ProtNLM"/>
    </source>
</evidence>
<evidence type="ECO:0000313" key="3">
    <source>
        <dbReference type="Proteomes" id="UP000035054"/>
    </source>
</evidence>
<dbReference type="EMBL" id="JXUO01000257">
    <property type="protein sequence ID" value="KKZ12100.1"/>
    <property type="molecule type" value="Genomic_DNA"/>
</dbReference>
<dbReference type="AlphaFoldDB" id="A0A6N3X543"/>
<organism evidence="2 3">
    <name type="scientific">Candidatus Synechococcus spongiarum 142</name>
    <dbReference type="NCBI Taxonomy" id="1608213"/>
    <lineage>
        <taxon>Bacteria</taxon>
        <taxon>Bacillati</taxon>
        <taxon>Cyanobacteriota</taxon>
        <taxon>Cyanophyceae</taxon>
        <taxon>Synechococcales</taxon>
        <taxon>Synechococcaceae</taxon>
        <taxon>Synechococcus</taxon>
    </lineage>
</organism>
<feature type="non-terminal residue" evidence="2">
    <location>
        <position position="505"/>
    </location>
</feature>
<feature type="compositionally biased region" description="Acidic residues" evidence="1">
    <location>
        <begin position="1"/>
        <end position="36"/>
    </location>
</feature>
<evidence type="ECO:0000256" key="1">
    <source>
        <dbReference type="SAM" id="MobiDB-lite"/>
    </source>
</evidence>
<accession>A0A6N3X543</accession>
<feature type="region of interest" description="Disordered" evidence="1">
    <location>
        <begin position="1"/>
        <end position="39"/>
    </location>
</feature>
<feature type="non-terminal residue" evidence="2">
    <location>
        <position position="1"/>
    </location>
</feature>
<name>A0A6N3X543_9SYNE</name>
<comment type="caution">
    <text evidence="2">The sequence shown here is derived from an EMBL/GenBank/DDBJ whole genome shotgun (WGS) entry which is preliminary data.</text>
</comment>
<evidence type="ECO:0000313" key="2">
    <source>
        <dbReference type="EMBL" id="KKZ12100.1"/>
    </source>
</evidence>
<dbReference type="InterPro" id="IPR036709">
    <property type="entry name" value="Autotransporte_beta_dom_sf"/>
</dbReference>
<dbReference type="SUPFAM" id="SSF103515">
    <property type="entry name" value="Autotransporter"/>
    <property type="match status" value="1"/>
</dbReference>
<proteinExistence type="predicted"/>
<reference evidence="2 3" key="1">
    <citation type="submission" date="2015-01" db="EMBL/GenBank/DDBJ databases">
        <title>Lifestyle Evolution in Cyanobacterial Symbionts of Sponges.</title>
        <authorList>
            <person name="Burgsdorf I."/>
            <person name="Slaby B.M."/>
            <person name="Handley K.M."/>
            <person name="Haber M."/>
            <person name="Blom J."/>
            <person name="Marshall C.W."/>
            <person name="Gilbert J.A."/>
            <person name="Hentschel U."/>
            <person name="Steindler L."/>
        </authorList>
    </citation>
    <scope>NUCLEOTIDE SEQUENCE [LARGE SCALE GENOMIC DNA]</scope>
    <source>
        <strain evidence="2">142</strain>
    </source>
</reference>